<dbReference type="InterPro" id="IPR025736">
    <property type="entry name" value="PucR_C-HTH_dom"/>
</dbReference>
<dbReference type="PANTHER" id="PTHR33744:SF1">
    <property type="entry name" value="DNA-BINDING TRANSCRIPTIONAL ACTIVATOR ADER"/>
    <property type="match status" value="1"/>
</dbReference>
<dbReference type="InterPro" id="IPR051448">
    <property type="entry name" value="CdaR-like_regulators"/>
</dbReference>
<dbReference type="AlphaFoldDB" id="A0AAN0WDK7"/>
<dbReference type="Proteomes" id="UP000032024">
    <property type="component" value="Chromosome"/>
</dbReference>
<accession>A0AAN0WDK7</accession>
<dbReference type="RefSeq" id="WP_014096307.1">
    <property type="nucleotide sequence ID" value="NZ_CP010525.1"/>
</dbReference>
<evidence type="ECO:0000259" key="2">
    <source>
        <dbReference type="Pfam" id="PF07905"/>
    </source>
</evidence>
<dbReference type="EMBL" id="CP010525">
    <property type="protein sequence ID" value="AJO24536.1"/>
    <property type="molecule type" value="Genomic_DNA"/>
</dbReference>
<feature type="domain" description="PucR C-terminal helix-turn-helix" evidence="3">
    <location>
        <begin position="324"/>
        <end position="380"/>
    </location>
</feature>
<dbReference type="GeneID" id="93261041"/>
<dbReference type="InterPro" id="IPR012914">
    <property type="entry name" value="PucR_dom"/>
</dbReference>
<dbReference type="InterPro" id="IPR041522">
    <property type="entry name" value="CdaR_GGDEF"/>
</dbReference>
<organism evidence="5 6">
    <name type="scientific">Heyndrickxia coagulans</name>
    <name type="common">Weizmannia coagulans</name>
    <dbReference type="NCBI Taxonomy" id="1398"/>
    <lineage>
        <taxon>Bacteria</taxon>
        <taxon>Bacillati</taxon>
        <taxon>Bacillota</taxon>
        <taxon>Bacilli</taxon>
        <taxon>Bacillales</taxon>
        <taxon>Bacillaceae</taxon>
        <taxon>Heyndrickxia</taxon>
    </lineage>
</organism>
<keyword evidence="6" id="KW-1185">Reference proteome</keyword>
<dbReference type="Pfam" id="PF07905">
    <property type="entry name" value="PucR"/>
    <property type="match status" value="1"/>
</dbReference>
<evidence type="ECO:0000259" key="3">
    <source>
        <dbReference type="Pfam" id="PF13556"/>
    </source>
</evidence>
<evidence type="ECO:0000313" key="6">
    <source>
        <dbReference type="Proteomes" id="UP000032024"/>
    </source>
</evidence>
<dbReference type="Pfam" id="PF13556">
    <property type="entry name" value="HTH_30"/>
    <property type="match status" value="1"/>
</dbReference>
<dbReference type="Pfam" id="PF17853">
    <property type="entry name" value="GGDEF_2"/>
    <property type="match status" value="1"/>
</dbReference>
<dbReference type="Gene3D" id="1.10.10.2840">
    <property type="entry name" value="PucR C-terminal helix-turn-helix domain"/>
    <property type="match status" value="1"/>
</dbReference>
<comment type="similarity">
    <text evidence="1">Belongs to the CdaR family.</text>
</comment>
<feature type="domain" description="Purine catabolism PurC-like" evidence="2">
    <location>
        <begin position="7"/>
        <end position="120"/>
    </location>
</feature>
<dbReference type="PANTHER" id="PTHR33744">
    <property type="entry name" value="CARBOHYDRATE DIACID REGULATOR"/>
    <property type="match status" value="1"/>
</dbReference>
<dbReference type="InterPro" id="IPR042070">
    <property type="entry name" value="PucR_C-HTH_sf"/>
</dbReference>
<reference evidence="6" key="1">
    <citation type="submission" date="2015-01" db="EMBL/GenBank/DDBJ databases">
        <title>Comparative genome analysis of Bacillus coagulans HM-08, Clostridium butyricum HM-68, Bacillus subtilis HM-66 and Bacillus paralicheniformis BL-09.</title>
        <authorList>
            <person name="Zhang H."/>
        </authorList>
    </citation>
    <scope>NUCLEOTIDE SEQUENCE [LARGE SCALE GENOMIC DNA]</scope>
    <source>
        <strain evidence="6">HM-08</strain>
    </source>
</reference>
<name>A0AAN0WDK7_HEYCO</name>
<evidence type="ECO:0000259" key="4">
    <source>
        <dbReference type="Pfam" id="PF17853"/>
    </source>
</evidence>
<proteinExistence type="inferred from homology"/>
<evidence type="ECO:0000313" key="5">
    <source>
        <dbReference type="EMBL" id="AJO24536.1"/>
    </source>
</evidence>
<feature type="domain" description="CdaR GGDEF-like" evidence="4">
    <location>
        <begin position="160"/>
        <end position="270"/>
    </location>
</feature>
<evidence type="ECO:0000256" key="1">
    <source>
        <dbReference type="ARBA" id="ARBA00006754"/>
    </source>
</evidence>
<sequence length="386" mass="43856">MVTLEKLVELPAFGRIVLAAGKSGISRAVTGVNVTESVDWADFFKPNELLVTTGVTMGNDPEKLEEMVAFACGRRAAGIVINTGPYIPEIPEAVIRFADSQHFPVFQMPWDYRVADFIKITVQFLMIEQGKEALSQQILAELLFNPGMDRAYMRNGLFKLGFGEDADYGIIVCTQDTEKPDMLPFAQTVEDVFHARYAQYLAGVYEDQIIYLVDRSKVRTPDIPFARAAAKIQESIYKRNMESLLVGMGNFYRDIAGIHKSYHEAKMVIQLAKRQAVPPICKYKEIGAYKILMEVKDRERIAGFHGDMLGNLYRYDELHGTDYVHFLKIYLEEDGQTAAISRREFIHRNTVLYKAKKIETILDADLTRSFTKTNLSLAFMIEDILQ</sequence>
<gene>
    <name evidence="5" type="ORF">SB48_HM08orf05950</name>
</gene>
<protein>
    <submittedName>
        <fullName evidence="5">PucR family transcriptional regulator</fullName>
    </submittedName>
</protein>